<keyword evidence="4" id="KW-1185">Reference proteome</keyword>
<gene>
    <name evidence="3" type="ORF">CHS0354_038793</name>
</gene>
<accession>A0AAE0W569</accession>
<dbReference type="Proteomes" id="UP001195483">
    <property type="component" value="Unassembled WGS sequence"/>
</dbReference>
<proteinExistence type="inferred from homology"/>
<dbReference type="GO" id="GO:0005737">
    <property type="term" value="C:cytoplasm"/>
    <property type="evidence" value="ECO:0007669"/>
    <property type="project" value="TreeGrafter"/>
</dbReference>
<evidence type="ECO:0000313" key="3">
    <source>
        <dbReference type="EMBL" id="KAK3601936.1"/>
    </source>
</evidence>
<protein>
    <recommendedName>
        <fullName evidence="2">Anti-proliferative protein domain-containing protein</fullName>
    </recommendedName>
</protein>
<dbReference type="SMART" id="SM00099">
    <property type="entry name" value="btg1"/>
    <property type="match status" value="1"/>
</dbReference>
<evidence type="ECO:0000259" key="2">
    <source>
        <dbReference type="SMART" id="SM00099"/>
    </source>
</evidence>
<dbReference type="InterPro" id="IPR036054">
    <property type="entry name" value="BTG-like_sf"/>
</dbReference>
<dbReference type="EMBL" id="JAEAOA010002255">
    <property type="protein sequence ID" value="KAK3601936.1"/>
    <property type="molecule type" value="Genomic_DNA"/>
</dbReference>
<reference evidence="3" key="1">
    <citation type="journal article" date="2021" name="Genome Biol. Evol.">
        <title>A High-Quality Reference Genome for a Parasitic Bivalve with Doubly Uniparental Inheritance (Bivalvia: Unionida).</title>
        <authorList>
            <person name="Smith C.H."/>
        </authorList>
    </citation>
    <scope>NUCLEOTIDE SEQUENCE</scope>
    <source>
        <strain evidence="3">CHS0354</strain>
    </source>
</reference>
<comment type="caution">
    <text evidence="3">The sequence shown here is derived from an EMBL/GenBank/DDBJ whole genome shotgun (WGS) entry which is preliminary data.</text>
</comment>
<dbReference type="GO" id="GO:0005634">
    <property type="term" value="C:nucleus"/>
    <property type="evidence" value="ECO:0007669"/>
    <property type="project" value="TreeGrafter"/>
</dbReference>
<name>A0AAE0W569_9BIVA</name>
<dbReference type="InterPro" id="IPR033332">
    <property type="entry name" value="BTG"/>
</dbReference>
<evidence type="ECO:0000256" key="1">
    <source>
        <dbReference type="ARBA" id="ARBA00007989"/>
    </source>
</evidence>
<dbReference type="PANTHER" id="PTHR22978:SF44">
    <property type="entry name" value="PROTEIN BTG3-LIKE PROTEIN"/>
    <property type="match status" value="1"/>
</dbReference>
<feature type="domain" description="Anti-proliferative protein" evidence="2">
    <location>
        <begin position="1"/>
        <end position="104"/>
    </location>
</feature>
<dbReference type="PRINTS" id="PR00310">
    <property type="entry name" value="ANTIPRLFBTG1"/>
</dbReference>
<dbReference type="FunFam" id="3.90.640.90:FF:000002">
    <property type="entry name" value="BTG anti-proliferation factor 4"/>
    <property type="match status" value="1"/>
</dbReference>
<dbReference type="Pfam" id="PF07742">
    <property type="entry name" value="BTG"/>
    <property type="match status" value="1"/>
</dbReference>
<sequence length="104" mass="11973">MKEEIAAAVVFMSRLIRLNDCIPKEKAEEFSDHLTELLLEKFKNHWYAENPQKGQAYRCIRVTPVSPIDPLLNKAATLSGLNYSDLRLPTELTIWIDPQEVSCR</sequence>
<comment type="similarity">
    <text evidence="1">Belongs to the BTG family.</text>
</comment>
<evidence type="ECO:0000313" key="4">
    <source>
        <dbReference type="Proteomes" id="UP001195483"/>
    </source>
</evidence>
<dbReference type="AlphaFoldDB" id="A0AAE0W569"/>
<dbReference type="SUPFAM" id="SSF160696">
    <property type="entry name" value="BTG domain-like"/>
    <property type="match status" value="1"/>
</dbReference>
<dbReference type="Gene3D" id="3.90.640.90">
    <property type="entry name" value="Anti-proliferative protein, N-terminal domain"/>
    <property type="match status" value="1"/>
</dbReference>
<reference evidence="3" key="3">
    <citation type="submission" date="2023-05" db="EMBL/GenBank/DDBJ databases">
        <authorList>
            <person name="Smith C.H."/>
        </authorList>
    </citation>
    <scope>NUCLEOTIDE SEQUENCE</scope>
    <source>
        <strain evidence="3">CHS0354</strain>
        <tissue evidence="3">Mantle</tissue>
    </source>
</reference>
<reference evidence="3" key="2">
    <citation type="journal article" date="2021" name="Genome Biol. Evol.">
        <title>Developing a high-quality reference genome for a parasitic bivalve with doubly uniparental inheritance (Bivalvia: Unionida).</title>
        <authorList>
            <person name="Smith C.H."/>
        </authorList>
    </citation>
    <scope>NUCLEOTIDE SEQUENCE</scope>
    <source>
        <strain evidence="3">CHS0354</strain>
        <tissue evidence="3">Mantle</tissue>
    </source>
</reference>
<organism evidence="3 4">
    <name type="scientific">Potamilus streckersoni</name>
    <dbReference type="NCBI Taxonomy" id="2493646"/>
    <lineage>
        <taxon>Eukaryota</taxon>
        <taxon>Metazoa</taxon>
        <taxon>Spiralia</taxon>
        <taxon>Lophotrochozoa</taxon>
        <taxon>Mollusca</taxon>
        <taxon>Bivalvia</taxon>
        <taxon>Autobranchia</taxon>
        <taxon>Heteroconchia</taxon>
        <taxon>Palaeoheterodonta</taxon>
        <taxon>Unionida</taxon>
        <taxon>Unionoidea</taxon>
        <taxon>Unionidae</taxon>
        <taxon>Ambleminae</taxon>
        <taxon>Lampsilini</taxon>
        <taxon>Potamilus</taxon>
    </lineage>
</organism>
<dbReference type="InterPro" id="IPR002087">
    <property type="entry name" value="Anti_prolifrtn"/>
</dbReference>
<dbReference type="PANTHER" id="PTHR22978">
    <property type="entry name" value="B-CELL TRANSLOCATION GENE"/>
    <property type="match status" value="1"/>
</dbReference>